<evidence type="ECO:0000313" key="2">
    <source>
        <dbReference type="EMBL" id="TGO75408.1"/>
    </source>
</evidence>
<dbReference type="EMBL" id="PQXM01000214">
    <property type="protein sequence ID" value="TGO75408.1"/>
    <property type="molecule type" value="Genomic_DNA"/>
</dbReference>
<accession>A0A4Z1JP97</accession>
<name>A0A4Z1JP97_9HELO</name>
<feature type="region of interest" description="Disordered" evidence="1">
    <location>
        <begin position="175"/>
        <end position="229"/>
    </location>
</feature>
<organism evidence="2 3">
    <name type="scientific">Botrytis elliptica</name>
    <dbReference type="NCBI Taxonomy" id="278938"/>
    <lineage>
        <taxon>Eukaryota</taxon>
        <taxon>Fungi</taxon>
        <taxon>Dikarya</taxon>
        <taxon>Ascomycota</taxon>
        <taxon>Pezizomycotina</taxon>
        <taxon>Leotiomycetes</taxon>
        <taxon>Helotiales</taxon>
        <taxon>Sclerotiniaceae</taxon>
        <taxon>Botrytis</taxon>
    </lineage>
</organism>
<dbReference type="Proteomes" id="UP000297229">
    <property type="component" value="Unassembled WGS sequence"/>
</dbReference>
<evidence type="ECO:0000313" key="3">
    <source>
        <dbReference type="Proteomes" id="UP000297229"/>
    </source>
</evidence>
<evidence type="ECO:0000256" key="1">
    <source>
        <dbReference type="SAM" id="MobiDB-lite"/>
    </source>
</evidence>
<proteinExistence type="predicted"/>
<comment type="caution">
    <text evidence="2">The sequence shown here is derived from an EMBL/GenBank/DDBJ whole genome shotgun (WGS) entry which is preliminary data.</text>
</comment>
<feature type="region of interest" description="Disordered" evidence="1">
    <location>
        <begin position="120"/>
        <end position="160"/>
    </location>
</feature>
<feature type="compositionally biased region" description="Basic and acidic residues" evidence="1">
    <location>
        <begin position="151"/>
        <end position="160"/>
    </location>
</feature>
<keyword evidence="3" id="KW-1185">Reference proteome</keyword>
<dbReference type="AlphaFoldDB" id="A0A4Z1JP97"/>
<sequence>MSLKNRPDEKSLKNWPNENYPGCDYWIYLCGCIKFTCPDVPNIRARGSCWTCHQYMPSDGHPEPTTKPKIESYIKSTTCGKIECVETSELPKCRKCATVIIIYKCAHLKVKKSRHSCEGCHPSKSKYRSSQPELQLVPHNENPDGMVCENYSDHEERREKRKELISQEILPVFSNSQSFQPKSHRKLNPDYPEIPDATFKRPTVTIQREPTLPPHQENAHPREHRKPAR</sequence>
<gene>
    <name evidence="2" type="ORF">BELL_0215g00160</name>
</gene>
<reference evidence="2 3" key="1">
    <citation type="submission" date="2017-12" db="EMBL/GenBank/DDBJ databases">
        <title>Comparative genomics of Botrytis spp.</title>
        <authorList>
            <person name="Valero-Jimenez C.A."/>
            <person name="Tapia P."/>
            <person name="Veloso J."/>
            <person name="Silva-Moreno E."/>
            <person name="Staats M."/>
            <person name="Valdes J.H."/>
            <person name="Van Kan J.A.L."/>
        </authorList>
    </citation>
    <scope>NUCLEOTIDE SEQUENCE [LARGE SCALE GENOMIC DNA]</scope>
    <source>
        <strain evidence="2 3">Be9601</strain>
    </source>
</reference>
<protein>
    <submittedName>
        <fullName evidence="2">Uncharacterized protein</fullName>
    </submittedName>
</protein>